<keyword evidence="2" id="KW-0663">Pyridoxal phosphate</keyword>
<dbReference type="AlphaFoldDB" id="A0A382PP98"/>
<evidence type="ECO:0008006" key="4">
    <source>
        <dbReference type="Google" id="ProtNLM"/>
    </source>
</evidence>
<dbReference type="SUPFAM" id="SSF50621">
    <property type="entry name" value="Alanine racemase C-terminal domain-like"/>
    <property type="match status" value="1"/>
</dbReference>
<dbReference type="EMBL" id="UINC01108751">
    <property type="protein sequence ID" value="SVC75086.1"/>
    <property type="molecule type" value="Genomic_DNA"/>
</dbReference>
<dbReference type="GO" id="GO:0009089">
    <property type="term" value="P:lysine biosynthetic process via diaminopimelate"/>
    <property type="evidence" value="ECO:0007669"/>
    <property type="project" value="TreeGrafter"/>
</dbReference>
<reference evidence="3" key="1">
    <citation type="submission" date="2018-05" db="EMBL/GenBank/DDBJ databases">
        <authorList>
            <person name="Lanie J.A."/>
            <person name="Ng W.-L."/>
            <person name="Kazmierczak K.M."/>
            <person name="Andrzejewski T.M."/>
            <person name="Davidsen T.M."/>
            <person name="Wayne K.J."/>
            <person name="Tettelin H."/>
            <person name="Glass J.I."/>
            <person name="Rusch D."/>
            <person name="Podicherti R."/>
            <person name="Tsui H.-C.T."/>
            <person name="Winkler M.E."/>
        </authorList>
    </citation>
    <scope>NUCLEOTIDE SEQUENCE</scope>
</reference>
<sequence>QKVNEGDLIAIMDAGAYGYSMSNNFNTRPRAAEILLEQGSVKLIRKRETINDIFTLCDV</sequence>
<dbReference type="PANTHER" id="PTHR43727:SF2">
    <property type="entry name" value="GROUP IV DECARBOXYLASE"/>
    <property type="match status" value="1"/>
</dbReference>
<comment type="cofactor">
    <cofactor evidence="1">
        <name>pyridoxal 5'-phosphate</name>
        <dbReference type="ChEBI" id="CHEBI:597326"/>
    </cofactor>
</comment>
<organism evidence="3">
    <name type="scientific">marine metagenome</name>
    <dbReference type="NCBI Taxonomy" id="408172"/>
    <lineage>
        <taxon>unclassified sequences</taxon>
        <taxon>metagenomes</taxon>
        <taxon>ecological metagenomes</taxon>
    </lineage>
</organism>
<feature type="non-terminal residue" evidence="3">
    <location>
        <position position="1"/>
    </location>
</feature>
<dbReference type="InterPro" id="IPR009006">
    <property type="entry name" value="Ala_racemase/Decarboxylase_C"/>
</dbReference>
<evidence type="ECO:0000313" key="3">
    <source>
        <dbReference type="EMBL" id="SVC75086.1"/>
    </source>
</evidence>
<accession>A0A382PP98</accession>
<evidence type="ECO:0000256" key="1">
    <source>
        <dbReference type="ARBA" id="ARBA00001933"/>
    </source>
</evidence>
<dbReference type="Gene3D" id="2.40.37.10">
    <property type="entry name" value="Lyase, Ornithine Decarboxylase, Chain A, domain 1"/>
    <property type="match status" value="1"/>
</dbReference>
<protein>
    <recommendedName>
        <fullName evidence="4">Orn/DAP/Arg decarboxylase 2 C-terminal domain-containing protein</fullName>
    </recommendedName>
</protein>
<name>A0A382PP98_9ZZZZ</name>
<proteinExistence type="predicted"/>
<dbReference type="PANTHER" id="PTHR43727">
    <property type="entry name" value="DIAMINOPIMELATE DECARBOXYLASE"/>
    <property type="match status" value="1"/>
</dbReference>
<gene>
    <name evidence="3" type="ORF">METZ01_LOCUS327940</name>
</gene>
<evidence type="ECO:0000256" key="2">
    <source>
        <dbReference type="ARBA" id="ARBA00022898"/>
    </source>
</evidence>
<dbReference type="GO" id="GO:0008836">
    <property type="term" value="F:diaminopimelate decarboxylase activity"/>
    <property type="evidence" value="ECO:0007669"/>
    <property type="project" value="TreeGrafter"/>
</dbReference>